<dbReference type="PANTHER" id="PTHR33223">
    <property type="entry name" value="CCHC-TYPE DOMAIN-CONTAINING PROTEIN"/>
    <property type="match status" value="1"/>
</dbReference>
<comment type="caution">
    <text evidence="2">The sequence shown here is derived from an EMBL/GenBank/DDBJ whole genome shotgun (WGS) entry which is preliminary data.</text>
</comment>
<reference evidence="2" key="1">
    <citation type="journal article" date="2020" name="Fungal Divers.">
        <title>Resolving the Mortierellaceae phylogeny through synthesis of multi-gene phylogenetics and phylogenomics.</title>
        <authorList>
            <person name="Vandepol N."/>
            <person name="Liber J."/>
            <person name="Desiro A."/>
            <person name="Na H."/>
            <person name="Kennedy M."/>
            <person name="Barry K."/>
            <person name="Grigoriev I.V."/>
            <person name="Miller A.N."/>
            <person name="O'Donnell K."/>
            <person name="Stajich J.E."/>
            <person name="Bonito G."/>
        </authorList>
    </citation>
    <scope>NUCLEOTIDE SEQUENCE</scope>
    <source>
        <strain evidence="2">NVP1</strain>
    </source>
</reference>
<dbReference type="PANTHER" id="PTHR33223:SF6">
    <property type="entry name" value="CCHC-TYPE DOMAIN-CONTAINING PROTEIN"/>
    <property type="match status" value="1"/>
</dbReference>
<name>A0A9P5VG11_9FUNG</name>
<dbReference type="Pfam" id="PF03732">
    <property type="entry name" value="Retrotrans_gag"/>
    <property type="match status" value="1"/>
</dbReference>
<dbReference type="InterPro" id="IPR005162">
    <property type="entry name" value="Retrotrans_gag_dom"/>
</dbReference>
<evidence type="ECO:0000313" key="2">
    <source>
        <dbReference type="EMBL" id="KAF9309217.1"/>
    </source>
</evidence>
<sequence>MAKLFDNNFFKNIPLSTFHGHPKENVLDWLTEMDEYLVAVNATPTQKVIATRLLMKDNARRWLKLCPAAPETADPWEHFKKCVRNRFESPNLKFFARTRLYELKQRGSVTKYIADFQDLCAQIDDITEPEALQAFLMGLKPQIQVHFAGNPALRVNLNTAMQIAESLDKVQYHN</sequence>
<evidence type="ECO:0000313" key="3">
    <source>
        <dbReference type="Proteomes" id="UP000696485"/>
    </source>
</evidence>
<feature type="domain" description="Retrotransposon gag" evidence="1">
    <location>
        <begin position="54"/>
        <end position="141"/>
    </location>
</feature>
<gene>
    <name evidence="2" type="ORF">BG006_005130</name>
</gene>
<evidence type="ECO:0000259" key="1">
    <source>
        <dbReference type="Pfam" id="PF03732"/>
    </source>
</evidence>
<feature type="non-terminal residue" evidence="2">
    <location>
        <position position="174"/>
    </location>
</feature>
<dbReference type="AlphaFoldDB" id="A0A9P5VG11"/>
<organism evidence="2 3">
    <name type="scientific">Podila minutissima</name>
    <dbReference type="NCBI Taxonomy" id="64525"/>
    <lineage>
        <taxon>Eukaryota</taxon>
        <taxon>Fungi</taxon>
        <taxon>Fungi incertae sedis</taxon>
        <taxon>Mucoromycota</taxon>
        <taxon>Mortierellomycotina</taxon>
        <taxon>Mortierellomycetes</taxon>
        <taxon>Mortierellales</taxon>
        <taxon>Mortierellaceae</taxon>
        <taxon>Podila</taxon>
    </lineage>
</organism>
<dbReference type="Proteomes" id="UP000696485">
    <property type="component" value="Unassembled WGS sequence"/>
</dbReference>
<keyword evidence="3" id="KW-1185">Reference proteome</keyword>
<protein>
    <recommendedName>
        <fullName evidence="1">Retrotransposon gag domain-containing protein</fullName>
    </recommendedName>
</protein>
<proteinExistence type="predicted"/>
<dbReference type="EMBL" id="JAAAUY010002887">
    <property type="protein sequence ID" value="KAF9309217.1"/>
    <property type="molecule type" value="Genomic_DNA"/>
</dbReference>
<accession>A0A9P5VG11</accession>